<feature type="non-terminal residue" evidence="1">
    <location>
        <position position="75"/>
    </location>
</feature>
<evidence type="ECO:0000313" key="2">
    <source>
        <dbReference type="Proteomes" id="UP001162483"/>
    </source>
</evidence>
<name>A0ABN9BFF5_9NEOB</name>
<dbReference type="Proteomes" id="UP001162483">
    <property type="component" value="Unassembled WGS sequence"/>
</dbReference>
<reference evidence="1" key="1">
    <citation type="submission" date="2023-05" db="EMBL/GenBank/DDBJ databases">
        <authorList>
            <person name="Stuckert A."/>
        </authorList>
    </citation>
    <scope>NUCLEOTIDE SEQUENCE</scope>
</reference>
<accession>A0ABN9BFF5</accession>
<protein>
    <submittedName>
        <fullName evidence="1">Uncharacterized protein</fullName>
    </submittedName>
</protein>
<evidence type="ECO:0000313" key="1">
    <source>
        <dbReference type="EMBL" id="CAI9546246.1"/>
    </source>
</evidence>
<organism evidence="1 2">
    <name type="scientific">Staurois parvus</name>
    <dbReference type="NCBI Taxonomy" id="386267"/>
    <lineage>
        <taxon>Eukaryota</taxon>
        <taxon>Metazoa</taxon>
        <taxon>Chordata</taxon>
        <taxon>Craniata</taxon>
        <taxon>Vertebrata</taxon>
        <taxon>Euteleostomi</taxon>
        <taxon>Amphibia</taxon>
        <taxon>Batrachia</taxon>
        <taxon>Anura</taxon>
        <taxon>Neobatrachia</taxon>
        <taxon>Ranoidea</taxon>
        <taxon>Ranidae</taxon>
        <taxon>Staurois</taxon>
    </lineage>
</organism>
<comment type="caution">
    <text evidence="1">The sequence shown here is derived from an EMBL/GenBank/DDBJ whole genome shotgun (WGS) entry which is preliminary data.</text>
</comment>
<dbReference type="EMBL" id="CATNWA010003785">
    <property type="protein sequence ID" value="CAI9546246.1"/>
    <property type="molecule type" value="Genomic_DNA"/>
</dbReference>
<proteinExistence type="predicted"/>
<sequence length="75" mass="7912">MPPISVPQQCYPSMPISCAHQYSSVPPVRAISQHCPSVLPINAHQCHLSVTIISTYQCSIISASSSMPTSAASSV</sequence>
<gene>
    <name evidence="1" type="ORF">SPARVUS_LOCUS2801439</name>
</gene>
<keyword evidence="2" id="KW-1185">Reference proteome</keyword>